<comment type="similarity">
    <text evidence="5">Belongs to the cytochrome P450 family.</text>
</comment>
<dbReference type="GO" id="GO:0004497">
    <property type="term" value="F:monooxygenase activity"/>
    <property type="evidence" value="ECO:0007669"/>
    <property type="project" value="UniProtKB-KW"/>
</dbReference>
<comment type="subcellular location">
    <subcellularLocation>
        <location evidence="4">Endoplasmic reticulum membrane</location>
        <topology evidence="4">Peripheral membrane protein</topology>
    </subcellularLocation>
    <subcellularLocation>
        <location evidence="3">Microsome membrane</location>
        <topology evidence="3">Peripheral membrane protein</topology>
    </subcellularLocation>
</comment>
<keyword evidence="15" id="KW-0812">Transmembrane</keyword>
<dbReference type="RefSeq" id="XP_036673834.3">
    <property type="nucleotide sequence ID" value="XM_036817939.3"/>
</dbReference>
<keyword evidence="10" id="KW-0560">Oxidoreductase</keyword>
<dbReference type="GO" id="GO:0016705">
    <property type="term" value="F:oxidoreductase activity, acting on paired donors, with incorporation or reduction of molecular oxygen"/>
    <property type="evidence" value="ECO:0007669"/>
    <property type="project" value="InterPro"/>
</dbReference>
<keyword evidence="6 14" id="KW-0349">Heme</keyword>
<dbReference type="InterPro" id="IPR001128">
    <property type="entry name" value="Cyt_P450"/>
</dbReference>
<comment type="cofactor">
    <cofactor evidence="1 14">
        <name>heme</name>
        <dbReference type="ChEBI" id="CHEBI:30413"/>
    </cofactor>
</comment>
<dbReference type="GO" id="GO:0020037">
    <property type="term" value="F:heme binding"/>
    <property type="evidence" value="ECO:0007669"/>
    <property type="project" value="InterPro"/>
</dbReference>
<dbReference type="Gene3D" id="1.10.630.10">
    <property type="entry name" value="Cytochrome P450"/>
    <property type="match status" value="2"/>
</dbReference>
<evidence type="ECO:0000256" key="12">
    <source>
        <dbReference type="ARBA" id="ARBA00023033"/>
    </source>
</evidence>
<dbReference type="PROSITE" id="PS00086">
    <property type="entry name" value="CYTOCHROME_P450"/>
    <property type="match status" value="2"/>
</dbReference>
<dbReference type="GO" id="GO:0005506">
    <property type="term" value="F:iron ion binding"/>
    <property type="evidence" value="ECO:0007669"/>
    <property type="project" value="InterPro"/>
</dbReference>
<dbReference type="InterPro" id="IPR017972">
    <property type="entry name" value="Cyt_P450_CS"/>
</dbReference>
<dbReference type="CDD" id="cd11057">
    <property type="entry name" value="CYP313-like"/>
    <property type="match status" value="2"/>
</dbReference>
<accession>A0AB40A8X4</accession>
<evidence type="ECO:0000256" key="6">
    <source>
        <dbReference type="ARBA" id="ARBA00022617"/>
    </source>
</evidence>
<keyword evidence="9" id="KW-0492">Microsome</keyword>
<dbReference type="PANTHER" id="PTHR24291">
    <property type="entry name" value="CYTOCHROME P450 FAMILY 4"/>
    <property type="match status" value="1"/>
</dbReference>
<dbReference type="InterPro" id="IPR036396">
    <property type="entry name" value="Cyt_P450_sf"/>
</dbReference>
<feature type="transmembrane region" description="Helical" evidence="15">
    <location>
        <begin position="31"/>
        <end position="50"/>
    </location>
</feature>
<dbReference type="Proteomes" id="UP001652628">
    <property type="component" value="Chromosome 3"/>
</dbReference>
<evidence type="ECO:0000256" key="3">
    <source>
        <dbReference type="ARBA" id="ARBA00004174"/>
    </source>
</evidence>
<keyword evidence="7 14" id="KW-0479">Metal-binding</keyword>
<dbReference type="PANTHER" id="PTHR24291:SF189">
    <property type="entry name" value="CYTOCHROME P450 4C3-RELATED"/>
    <property type="match status" value="1"/>
</dbReference>
<dbReference type="InterPro" id="IPR050196">
    <property type="entry name" value="Cytochrome_P450_Monoox"/>
</dbReference>
<dbReference type="AlphaFoldDB" id="A0AB40A8X4"/>
<dbReference type="GeneID" id="108017397"/>
<comment type="function">
    <text evidence="2">May be involved in the metabolism of insect hormones and in the breakdown of synthetic insecticides.</text>
</comment>
<protein>
    <recommendedName>
        <fullName evidence="18">Cytochrome P450</fullName>
    </recommendedName>
</protein>
<dbReference type="Pfam" id="PF00067">
    <property type="entry name" value="p450"/>
    <property type="match status" value="2"/>
</dbReference>
<evidence type="ECO:0000256" key="15">
    <source>
        <dbReference type="SAM" id="Phobius"/>
    </source>
</evidence>
<evidence type="ECO:0000256" key="9">
    <source>
        <dbReference type="ARBA" id="ARBA00022848"/>
    </source>
</evidence>
<dbReference type="InterPro" id="IPR002401">
    <property type="entry name" value="Cyt_P450_E_grp-I"/>
</dbReference>
<evidence type="ECO:0000256" key="2">
    <source>
        <dbReference type="ARBA" id="ARBA00003690"/>
    </source>
</evidence>
<organism evidence="16 17">
    <name type="scientific">Drosophila suzukii</name>
    <name type="common">Spotted-wing drosophila fruit fly</name>
    <dbReference type="NCBI Taxonomy" id="28584"/>
    <lineage>
        <taxon>Eukaryota</taxon>
        <taxon>Metazoa</taxon>
        <taxon>Ecdysozoa</taxon>
        <taxon>Arthropoda</taxon>
        <taxon>Hexapoda</taxon>
        <taxon>Insecta</taxon>
        <taxon>Pterygota</taxon>
        <taxon>Neoptera</taxon>
        <taxon>Endopterygota</taxon>
        <taxon>Diptera</taxon>
        <taxon>Brachycera</taxon>
        <taxon>Muscomorpha</taxon>
        <taxon>Ephydroidea</taxon>
        <taxon>Drosophilidae</taxon>
        <taxon>Drosophila</taxon>
        <taxon>Sophophora</taxon>
    </lineage>
</organism>
<evidence type="ECO:0000256" key="1">
    <source>
        <dbReference type="ARBA" id="ARBA00001971"/>
    </source>
</evidence>
<keyword evidence="16" id="KW-1185">Reference proteome</keyword>
<reference evidence="17" key="1">
    <citation type="submission" date="2025-08" db="UniProtKB">
        <authorList>
            <consortium name="RefSeq"/>
        </authorList>
    </citation>
    <scope>IDENTIFICATION</scope>
</reference>
<dbReference type="SUPFAM" id="SSF48264">
    <property type="entry name" value="Cytochrome P450"/>
    <property type="match status" value="2"/>
</dbReference>
<evidence type="ECO:0000256" key="7">
    <source>
        <dbReference type="ARBA" id="ARBA00022723"/>
    </source>
</evidence>
<evidence type="ECO:0000256" key="8">
    <source>
        <dbReference type="ARBA" id="ARBA00022824"/>
    </source>
</evidence>
<sequence>MISVHLLIAAGILLWIRFLWSRRKLYLLSLQLPGSWGLPIIGIAAEYFIFYRRKISIRRKYMNKYGSTFLTWMGTMPVVLTRDPKIAEDVLTSSSCTNRSPHATNAIADAVGPGLITLQGTQWAERRKQLNPAFKHNVLLSFLPIFNDETRSLVSLFESFVGQGEVDVLPDLIRWSFRTSTQTTLGTDVKEDENYKNDTILESFQSVLNITTLSVLMPFLQNTIFLKLFGLEKKVKRALSTIGSVMDKIINKKLKTKSVSTYNWDPEVNTVIHRAIELYEKDEISYSGLMSECSIIVVTAFETSAHTVYHTLILLAMFPDIQEKVFNEIKELLPTTEDLELTYEDLQQLVYLDRVLNESMRVITPVPLITRDTIEDLQLSNGVLIPKGVTITVDIFSMHRNPDVWGPEANKFNPDNFLPDKISKMHPYAFMPFSKGRRNCIGWRYGLMSIKLALVKILMNYELSTSFRYEDLDFVDNMVINLVKAPRLAFKRRTYKMVEMLTLQFLKGAAILLWIYFLWSRRRFYTMMLKVPGPMGLPLIGLATEYLRLKRNIGSRTTFFERYGKTGMTWIGITPVLVTCEPKIVEDILMSPHCTDRSSVVDKAISSCVGSGLLTLRDPYWHERRKLLSPSFKINAILSFVPILNNESNSLLTSLEGFVGQGEKNLLPELNNWSFKIAAQITMGSDVKNQANYNNGNLMQNYKSLNELIPIGVVMPWLRNKFIGKLSGFEKTRLEATAQANAFIKDIIDNKLSNSSETSLEPALIDRILYLVRKGDLSYDDVMGEFSNIIFAASDTLSITVNNVLSLLAMFPKIQDNVFEELTEVFPEEGEFDVNHGDLEKLVYLDQVLHETMRLIPAVPLLIRQTSEDIRLSNGFHIPKGVTLMIDIFHTHRNKDVWGPNAETFNPDNFLAENRRERHPYGYLPFSKGKKTCLGYKLSLISAKMTLAKILRNYKLSTSFLFKDLRFIDNTTIKLAKQPLLEVERKN</sequence>
<keyword evidence="11 14" id="KW-0408">Iron</keyword>
<dbReference type="GO" id="GO:0005789">
    <property type="term" value="C:endoplasmic reticulum membrane"/>
    <property type="evidence" value="ECO:0007669"/>
    <property type="project" value="UniProtKB-SubCell"/>
</dbReference>
<dbReference type="PRINTS" id="PR00463">
    <property type="entry name" value="EP450I"/>
</dbReference>
<evidence type="ECO:0000256" key="10">
    <source>
        <dbReference type="ARBA" id="ARBA00023002"/>
    </source>
</evidence>
<name>A0AB40A8X4_DROSZ</name>
<keyword evidence="13 15" id="KW-0472">Membrane</keyword>
<evidence type="ECO:0000256" key="11">
    <source>
        <dbReference type="ARBA" id="ARBA00023004"/>
    </source>
</evidence>
<evidence type="ECO:0000313" key="17">
    <source>
        <dbReference type="RefSeq" id="XP_036673834.3"/>
    </source>
</evidence>
<gene>
    <name evidence="17" type="primary">LOC108017397</name>
</gene>
<evidence type="ECO:0000256" key="4">
    <source>
        <dbReference type="ARBA" id="ARBA00004406"/>
    </source>
</evidence>
<evidence type="ECO:0000256" key="14">
    <source>
        <dbReference type="PIRSR" id="PIRSR602401-1"/>
    </source>
</evidence>
<keyword evidence="8" id="KW-0256">Endoplasmic reticulum</keyword>
<feature type="binding site" description="axial binding residue" evidence="14">
    <location>
        <position position="933"/>
    </location>
    <ligand>
        <name>heme</name>
        <dbReference type="ChEBI" id="CHEBI:30413"/>
    </ligand>
    <ligandPart>
        <name>Fe</name>
        <dbReference type="ChEBI" id="CHEBI:18248"/>
    </ligandPart>
</feature>
<feature type="transmembrane region" description="Helical" evidence="15">
    <location>
        <begin position="501"/>
        <end position="519"/>
    </location>
</feature>
<evidence type="ECO:0000256" key="5">
    <source>
        <dbReference type="ARBA" id="ARBA00010617"/>
    </source>
</evidence>
<keyword evidence="12" id="KW-0503">Monooxygenase</keyword>
<keyword evidence="15" id="KW-1133">Transmembrane helix</keyword>
<evidence type="ECO:0000256" key="13">
    <source>
        <dbReference type="ARBA" id="ARBA00023136"/>
    </source>
</evidence>
<proteinExistence type="inferred from homology"/>
<evidence type="ECO:0008006" key="18">
    <source>
        <dbReference type="Google" id="ProtNLM"/>
    </source>
</evidence>
<evidence type="ECO:0000313" key="16">
    <source>
        <dbReference type="Proteomes" id="UP001652628"/>
    </source>
</evidence>
<dbReference type="PRINTS" id="PR00385">
    <property type="entry name" value="P450"/>
</dbReference>